<organism evidence="1 2">
    <name type="scientific">Aedes aegypti</name>
    <name type="common">Yellowfever mosquito</name>
    <name type="synonym">Culex aegypti</name>
    <dbReference type="NCBI Taxonomy" id="7159"/>
    <lineage>
        <taxon>Eukaryota</taxon>
        <taxon>Metazoa</taxon>
        <taxon>Ecdysozoa</taxon>
        <taxon>Arthropoda</taxon>
        <taxon>Hexapoda</taxon>
        <taxon>Insecta</taxon>
        <taxon>Pterygota</taxon>
        <taxon>Neoptera</taxon>
        <taxon>Endopterygota</taxon>
        <taxon>Diptera</taxon>
        <taxon>Nematocera</taxon>
        <taxon>Culicoidea</taxon>
        <taxon>Culicidae</taxon>
        <taxon>Culicinae</taxon>
        <taxon>Aedini</taxon>
        <taxon>Aedes</taxon>
        <taxon>Stegomyia</taxon>
    </lineage>
</organism>
<dbReference type="EMBL" id="CH477321">
    <property type="protein sequence ID" value="EAT43636.1"/>
    <property type="molecule type" value="Genomic_DNA"/>
</dbReference>
<sequence>MERAVSIAVDKSFATNFARLTAMTGVIKYSETGVDTSAEQHSLIDTEKQLDDWNANLSNDAVRKKYMEYFSKIIVPNAYIEKEETRFTLSRTASSPDDSGIVSLEQVLTEGKSLSVAFENLETSRSFFYALFRSGTRPIRDSNLKSSARPVCLDIPSRDQPIKCCGSPAIPNGEQRRIKL</sequence>
<proteinExistence type="predicted"/>
<dbReference type="PaxDb" id="7159-AAEL004965-PA"/>
<gene>
    <name evidence="1" type="ORF">AaeL_AAEL004965</name>
</gene>
<reference evidence="1" key="3">
    <citation type="submission" date="2012-09" db="EMBL/GenBank/DDBJ databases">
        <authorList>
            <consortium name="VectorBase"/>
        </authorList>
    </citation>
    <scope>NUCLEOTIDE SEQUENCE</scope>
    <source>
        <strain evidence="1">Liverpool</strain>
    </source>
</reference>
<name>Q17BH4_AEDAE</name>
<reference evidence="1" key="1">
    <citation type="submission" date="2005-10" db="EMBL/GenBank/DDBJ databases">
        <authorList>
            <person name="Loftus B.J."/>
            <person name="Nene V.M."/>
            <person name="Hannick L.I."/>
            <person name="Bidwell S."/>
            <person name="Haas B."/>
            <person name="Amedeo P."/>
            <person name="Orvis J."/>
            <person name="Wortman J.R."/>
            <person name="White O.R."/>
            <person name="Salzberg S."/>
            <person name="Shumway M."/>
            <person name="Koo H."/>
            <person name="Zhao Y."/>
            <person name="Holmes M."/>
            <person name="Miller J."/>
            <person name="Schatz M."/>
            <person name="Pop M."/>
            <person name="Pai G."/>
            <person name="Utterback T."/>
            <person name="Rogers Y.-H."/>
            <person name="Kravitz S."/>
            <person name="Fraser C.M."/>
        </authorList>
    </citation>
    <scope>NUCLEOTIDE SEQUENCE</scope>
    <source>
        <strain evidence="1">Liverpool</strain>
    </source>
</reference>
<protein>
    <submittedName>
        <fullName evidence="1">AAEL004965-PA</fullName>
    </submittedName>
</protein>
<dbReference type="AlphaFoldDB" id="Q17BH4"/>
<reference evidence="1" key="2">
    <citation type="journal article" date="2007" name="Science">
        <title>Genome sequence of Aedes aegypti, a major arbovirus vector.</title>
        <authorList>
            <person name="Nene V."/>
            <person name="Wortman J.R."/>
            <person name="Lawson D."/>
            <person name="Haas B."/>
            <person name="Kodira C."/>
            <person name="Tu Z.J."/>
            <person name="Loftus B."/>
            <person name="Xi Z."/>
            <person name="Megy K."/>
            <person name="Grabherr M."/>
            <person name="Ren Q."/>
            <person name="Zdobnov E.M."/>
            <person name="Lobo N.F."/>
            <person name="Campbell K.S."/>
            <person name="Brown S.E."/>
            <person name="Bonaldo M.F."/>
            <person name="Zhu J."/>
            <person name="Sinkins S.P."/>
            <person name="Hogenkamp D.G."/>
            <person name="Amedeo P."/>
            <person name="Arensburger P."/>
            <person name="Atkinson P.W."/>
            <person name="Bidwell S."/>
            <person name="Biedler J."/>
            <person name="Birney E."/>
            <person name="Bruggner R.V."/>
            <person name="Costas J."/>
            <person name="Coy M.R."/>
            <person name="Crabtree J."/>
            <person name="Crawford M."/>
            <person name="Debruyn B."/>
            <person name="Decaprio D."/>
            <person name="Eiglmeier K."/>
            <person name="Eisenstadt E."/>
            <person name="El-Dorry H."/>
            <person name="Gelbart W.M."/>
            <person name="Gomes S.L."/>
            <person name="Hammond M."/>
            <person name="Hannick L.I."/>
            <person name="Hogan J.R."/>
            <person name="Holmes M.H."/>
            <person name="Jaffe D."/>
            <person name="Johnston J.S."/>
            <person name="Kennedy R.C."/>
            <person name="Koo H."/>
            <person name="Kravitz S."/>
            <person name="Kriventseva E.V."/>
            <person name="Kulp D."/>
            <person name="Labutti K."/>
            <person name="Lee E."/>
            <person name="Li S."/>
            <person name="Lovin D.D."/>
            <person name="Mao C."/>
            <person name="Mauceli E."/>
            <person name="Menck C.F."/>
            <person name="Miller J.R."/>
            <person name="Montgomery P."/>
            <person name="Mori A."/>
            <person name="Nascimento A.L."/>
            <person name="Naveira H.F."/>
            <person name="Nusbaum C."/>
            <person name="O'leary S."/>
            <person name="Orvis J."/>
            <person name="Pertea M."/>
            <person name="Quesneville H."/>
            <person name="Reidenbach K.R."/>
            <person name="Rogers Y.H."/>
            <person name="Roth C.W."/>
            <person name="Schneider J.R."/>
            <person name="Schatz M."/>
            <person name="Shumway M."/>
            <person name="Stanke M."/>
            <person name="Stinson E.O."/>
            <person name="Tubio J.M."/>
            <person name="Vanzee J.P."/>
            <person name="Verjovski-Almeida S."/>
            <person name="Werner D."/>
            <person name="White O."/>
            <person name="Wyder S."/>
            <person name="Zeng Q."/>
            <person name="Zhao Q."/>
            <person name="Zhao Y."/>
            <person name="Hill C.A."/>
            <person name="Raikhel A.S."/>
            <person name="Soares M.B."/>
            <person name="Knudson D.L."/>
            <person name="Lee N.H."/>
            <person name="Galagan J."/>
            <person name="Salzberg S.L."/>
            <person name="Paulsen I.T."/>
            <person name="Dimopoulos G."/>
            <person name="Collins F.H."/>
            <person name="Birren B."/>
            <person name="Fraser-Liggett C.M."/>
            <person name="Severson D.W."/>
        </authorList>
    </citation>
    <scope>NUCLEOTIDE SEQUENCE [LARGE SCALE GENOMIC DNA]</scope>
    <source>
        <strain evidence="1">Liverpool</strain>
    </source>
</reference>
<evidence type="ECO:0000313" key="2">
    <source>
        <dbReference type="Proteomes" id="UP000682892"/>
    </source>
</evidence>
<accession>Q17BH4</accession>
<dbReference type="Proteomes" id="UP000682892">
    <property type="component" value="Unassembled WGS sequence"/>
</dbReference>
<evidence type="ECO:0000313" key="1">
    <source>
        <dbReference type="EMBL" id="EAT43636.1"/>
    </source>
</evidence>
<dbReference type="HOGENOM" id="CLU_1497423_0_0_1"/>